<gene>
    <name evidence="1" type="primary">STXBP5_1</name>
    <name evidence="1" type="ORF">EYF80_024085</name>
</gene>
<evidence type="ECO:0000313" key="1">
    <source>
        <dbReference type="EMBL" id="TNN65681.1"/>
    </source>
</evidence>
<accession>A0A4Z2HJA5</accession>
<proteinExistence type="predicted"/>
<keyword evidence="2" id="KW-1185">Reference proteome</keyword>
<evidence type="ECO:0000313" key="2">
    <source>
        <dbReference type="Proteomes" id="UP000314294"/>
    </source>
</evidence>
<dbReference type="EMBL" id="SRLO01000231">
    <property type="protein sequence ID" value="TNN65681.1"/>
    <property type="molecule type" value="Genomic_DNA"/>
</dbReference>
<reference evidence="1 2" key="1">
    <citation type="submission" date="2019-03" db="EMBL/GenBank/DDBJ databases">
        <title>First draft genome of Liparis tanakae, snailfish: a comprehensive survey of snailfish specific genes.</title>
        <authorList>
            <person name="Kim W."/>
            <person name="Song I."/>
            <person name="Jeong J.-H."/>
            <person name="Kim D."/>
            <person name="Kim S."/>
            <person name="Ryu S."/>
            <person name="Song J.Y."/>
            <person name="Lee S.K."/>
        </authorList>
    </citation>
    <scope>NUCLEOTIDE SEQUENCE [LARGE SCALE GENOMIC DNA]</scope>
    <source>
        <tissue evidence="1">Muscle</tissue>
    </source>
</reference>
<organism evidence="1 2">
    <name type="scientific">Liparis tanakae</name>
    <name type="common">Tanaka's snailfish</name>
    <dbReference type="NCBI Taxonomy" id="230148"/>
    <lineage>
        <taxon>Eukaryota</taxon>
        <taxon>Metazoa</taxon>
        <taxon>Chordata</taxon>
        <taxon>Craniata</taxon>
        <taxon>Vertebrata</taxon>
        <taxon>Euteleostomi</taxon>
        <taxon>Actinopterygii</taxon>
        <taxon>Neopterygii</taxon>
        <taxon>Teleostei</taxon>
        <taxon>Neoteleostei</taxon>
        <taxon>Acanthomorphata</taxon>
        <taxon>Eupercaria</taxon>
        <taxon>Perciformes</taxon>
        <taxon>Cottioidei</taxon>
        <taxon>Cottales</taxon>
        <taxon>Liparidae</taxon>
        <taxon>Liparis</taxon>
    </lineage>
</organism>
<dbReference type="GO" id="GO:0006893">
    <property type="term" value="P:Golgi to plasma membrane transport"/>
    <property type="evidence" value="ECO:0007669"/>
    <property type="project" value="TreeGrafter"/>
</dbReference>
<protein>
    <submittedName>
        <fullName evidence="1">Syntaxin-binding protein 5</fullName>
    </submittedName>
</protein>
<dbReference type="GO" id="GO:0006887">
    <property type="term" value="P:exocytosis"/>
    <property type="evidence" value="ECO:0007669"/>
    <property type="project" value="TreeGrafter"/>
</dbReference>
<dbReference type="GO" id="GO:0005096">
    <property type="term" value="F:GTPase activator activity"/>
    <property type="evidence" value="ECO:0007669"/>
    <property type="project" value="TreeGrafter"/>
</dbReference>
<name>A0A4Z2HJA5_9TELE</name>
<dbReference type="GO" id="GO:0019905">
    <property type="term" value="F:syntaxin binding"/>
    <property type="evidence" value="ECO:0007669"/>
    <property type="project" value="TreeGrafter"/>
</dbReference>
<dbReference type="GO" id="GO:0031201">
    <property type="term" value="C:SNARE complex"/>
    <property type="evidence" value="ECO:0007669"/>
    <property type="project" value="TreeGrafter"/>
</dbReference>
<dbReference type="Proteomes" id="UP000314294">
    <property type="component" value="Unassembled WGS sequence"/>
</dbReference>
<sequence>MDGGLEGWRDGGLEGWRPGGLQAWRDGGLEGWRDGGLEAWRDACLEGCRPGGMEAWRDGGLEGCRPGGLEGWRDGGLEGWRPGGMELQLPQQPFSVECYCQHESGAAVIQLQFLINEGALVSALADDSVHLWNLRQKRPAILHSLKFSKERRLTASDIQYAPASDAATSRTRRQKGATSLHLKMQSGVRRLEWEENVKLQK</sequence>
<dbReference type="GO" id="GO:0005886">
    <property type="term" value="C:plasma membrane"/>
    <property type="evidence" value="ECO:0007669"/>
    <property type="project" value="TreeGrafter"/>
</dbReference>
<comment type="caution">
    <text evidence="1">The sequence shown here is derived from an EMBL/GenBank/DDBJ whole genome shotgun (WGS) entry which is preliminary data.</text>
</comment>
<dbReference type="AlphaFoldDB" id="A0A4Z2HJA5"/>
<dbReference type="PANTHER" id="PTHR10241">
    <property type="entry name" value="LETHAL 2 GIANT LARVAE PROTEIN"/>
    <property type="match status" value="1"/>
</dbReference>
<dbReference type="PANTHER" id="PTHR10241:SF22">
    <property type="entry name" value="SYNTAXIN-BINDING PROTEIN 5"/>
    <property type="match status" value="1"/>
</dbReference>
<dbReference type="GO" id="GO:0045159">
    <property type="term" value="F:myosin II binding"/>
    <property type="evidence" value="ECO:0007669"/>
    <property type="project" value="TreeGrafter"/>
</dbReference>
<dbReference type="OrthoDB" id="8956012at2759"/>